<feature type="domain" description="4Fe-4S ferredoxin-type" evidence="1">
    <location>
        <begin position="120"/>
        <end position="149"/>
    </location>
</feature>
<evidence type="ECO:0000259" key="1">
    <source>
        <dbReference type="PROSITE" id="PS51379"/>
    </source>
</evidence>
<accession>X1PX68</accession>
<proteinExistence type="predicted"/>
<dbReference type="InterPro" id="IPR017900">
    <property type="entry name" value="4Fe4S_Fe_S_CS"/>
</dbReference>
<gene>
    <name evidence="2" type="ORF">S12H4_07690</name>
</gene>
<reference evidence="2" key="1">
    <citation type="journal article" date="2014" name="Front. Microbiol.">
        <title>High frequency of phylogenetically diverse reductive dehalogenase-homologous genes in deep subseafloor sedimentary metagenomes.</title>
        <authorList>
            <person name="Kawai M."/>
            <person name="Futagami T."/>
            <person name="Toyoda A."/>
            <person name="Takaki Y."/>
            <person name="Nishi S."/>
            <person name="Hori S."/>
            <person name="Arai W."/>
            <person name="Tsubouchi T."/>
            <person name="Morono Y."/>
            <person name="Uchiyama I."/>
            <person name="Ito T."/>
            <person name="Fujiyama A."/>
            <person name="Inagaki F."/>
            <person name="Takami H."/>
        </authorList>
    </citation>
    <scope>NUCLEOTIDE SEQUENCE</scope>
    <source>
        <strain evidence="2">Expedition CK06-06</strain>
    </source>
</reference>
<comment type="caution">
    <text evidence="2">The sequence shown here is derived from an EMBL/GenBank/DDBJ whole genome shotgun (WGS) entry which is preliminary data.</text>
</comment>
<dbReference type="SUPFAM" id="SSF54862">
    <property type="entry name" value="4Fe-4S ferredoxins"/>
    <property type="match status" value="1"/>
</dbReference>
<dbReference type="InterPro" id="IPR017896">
    <property type="entry name" value="4Fe4S_Fe-S-bd"/>
</dbReference>
<dbReference type="PROSITE" id="PS00198">
    <property type="entry name" value="4FE4S_FER_1"/>
    <property type="match status" value="1"/>
</dbReference>
<dbReference type="EMBL" id="BARW01002871">
    <property type="protein sequence ID" value="GAI60902.1"/>
    <property type="molecule type" value="Genomic_DNA"/>
</dbReference>
<dbReference type="Gene3D" id="3.30.70.20">
    <property type="match status" value="1"/>
</dbReference>
<dbReference type="PROSITE" id="PS51379">
    <property type="entry name" value="4FE4S_FER_2"/>
    <property type="match status" value="2"/>
</dbReference>
<name>X1PX68_9ZZZZ</name>
<feature type="domain" description="4Fe-4S ferredoxin-type" evidence="1">
    <location>
        <begin position="79"/>
        <end position="112"/>
    </location>
</feature>
<evidence type="ECO:0000313" key="2">
    <source>
        <dbReference type="EMBL" id="GAI60902.1"/>
    </source>
</evidence>
<organism evidence="2">
    <name type="scientific">marine sediment metagenome</name>
    <dbReference type="NCBI Taxonomy" id="412755"/>
    <lineage>
        <taxon>unclassified sequences</taxon>
        <taxon>metagenomes</taxon>
        <taxon>ecological metagenomes</taxon>
    </lineage>
</organism>
<sequence length="157" mass="17210">MVLSTGLAAVLPRAQSEKSLTVKTESKPVVKGRKMLLELLWARAPGAQALREYGVKYGITAVREGADYGIIPDISGTRTKFEIEPTFCLLCGLCVRYCNEVKKKDAIGFVGRGTEREVLFFPELAANGCRQCEDCYPLCPTGTLPLYYTLAEAQHSA</sequence>
<protein>
    <recommendedName>
        <fullName evidence="1">4Fe-4S ferredoxin-type domain-containing protein</fullName>
    </recommendedName>
</protein>
<dbReference type="AlphaFoldDB" id="X1PX68"/>